<sequence length="198" mass="22154">MGYETIASLAAAFGIKSSTPFEVVGVMVLNVHEMPLIATVHHAGGRKTSDIALVVEDKPDVDVDTDRSTSVEVRLCTMEEKLFIMNSRISSIDSKLSSMDSRLSSMDSRQSSMDSRLSFMDSRLSSMESKLDCLIKLFSSAYNTTGFSVTFDPYHPVPDEVARQYAHFMEMSGNDQTVELFWITVGKDYFRDMKCNPK</sequence>
<dbReference type="Proteomes" id="UP000796880">
    <property type="component" value="Unassembled WGS sequence"/>
</dbReference>
<organism evidence="1 2">
    <name type="scientific">Rhamnella rubrinervis</name>
    <dbReference type="NCBI Taxonomy" id="2594499"/>
    <lineage>
        <taxon>Eukaryota</taxon>
        <taxon>Viridiplantae</taxon>
        <taxon>Streptophyta</taxon>
        <taxon>Embryophyta</taxon>
        <taxon>Tracheophyta</taxon>
        <taxon>Spermatophyta</taxon>
        <taxon>Magnoliopsida</taxon>
        <taxon>eudicotyledons</taxon>
        <taxon>Gunneridae</taxon>
        <taxon>Pentapetalae</taxon>
        <taxon>rosids</taxon>
        <taxon>fabids</taxon>
        <taxon>Rosales</taxon>
        <taxon>Rhamnaceae</taxon>
        <taxon>rhamnoid group</taxon>
        <taxon>Rhamneae</taxon>
        <taxon>Rhamnella</taxon>
    </lineage>
</organism>
<evidence type="ECO:0000313" key="1">
    <source>
        <dbReference type="EMBL" id="KAF3455381.1"/>
    </source>
</evidence>
<protein>
    <submittedName>
        <fullName evidence="1">Uncharacterized protein</fullName>
    </submittedName>
</protein>
<dbReference type="EMBL" id="VOIH02000001">
    <property type="protein sequence ID" value="KAF3455381.1"/>
    <property type="molecule type" value="Genomic_DNA"/>
</dbReference>
<comment type="caution">
    <text evidence="1">The sequence shown here is derived from an EMBL/GenBank/DDBJ whole genome shotgun (WGS) entry which is preliminary data.</text>
</comment>
<dbReference type="AlphaFoldDB" id="A0A8K0HMT5"/>
<proteinExistence type="predicted"/>
<reference evidence="1" key="1">
    <citation type="submission" date="2020-03" db="EMBL/GenBank/DDBJ databases">
        <title>A high-quality chromosome-level genome assembly of a woody plant with both climbing and erect habits, Rhamnella rubrinervis.</title>
        <authorList>
            <person name="Lu Z."/>
            <person name="Yang Y."/>
            <person name="Zhu X."/>
            <person name="Sun Y."/>
        </authorList>
    </citation>
    <scope>NUCLEOTIDE SEQUENCE</scope>
    <source>
        <strain evidence="1">BYM</strain>
        <tissue evidence="1">Leaf</tissue>
    </source>
</reference>
<gene>
    <name evidence="1" type="ORF">FNV43_RR00004</name>
</gene>
<name>A0A8K0HMT5_9ROSA</name>
<evidence type="ECO:0000313" key="2">
    <source>
        <dbReference type="Proteomes" id="UP000796880"/>
    </source>
</evidence>
<accession>A0A8K0HMT5</accession>
<keyword evidence="2" id="KW-1185">Reference proteome</keyword>
<dbReference type="Gene3D" id="1.20.5.340">
    <property type="match status" value="1"/>
</dbReference>